<accession>A0A7I4YMY9</accession>
<feature type="compositionally biased region" description="Basic and acidic residues" evidence="4">
    <location>
        <begin position="113"/>
        <end position="122"/>
    </location>
</feature>
<protein>
    <submittedName>
        <fullName evidence="6">Myb-like domain-containing protein</fullName>
    </submittedName>
</protein>
<feature type="region of interest" description="Disordered" evidence="4">
    <location>
        <begin position="773"/>
        <end position="821"/>
    </location>
</feature>
<feature type="compositionally biased region" description="Acidic residues" evidence="4">
    <location>
        <begin position="135"/>
        <end position="162"/>
    </location>
</feature>
<dbReference type="OrthoDB" id="6257037at2759"/>
<feature type="region of interest" description="Disordered" evidence="4">
    <location>
        <begin position="1163"/>
        <end position="1183"/>
    </location>
</feature>
<sequence length="1628" mass="182674">MREDEPGCSYQTQKSGESISHAENREATSTESSAPTSPQAEEAEGEEDIVDLCRRLDTQLEEKAKMHNLNALNVKSILHRLMKDPHVLSKLMGIKGDTDDIPTIKVTRSKVKHTSEPAKVELKPVPPPRTFLDLQFEDEDEDEDYRPEEVQSDDSDEDDDGNETLTTIDAERACEKDDTLDVNMGADQTEDLVNDKLMITDVADSDVSPYQLRSRLNVDDSSLYGSLHDTFTEDNFDPYPGYHEHEMLTFVENPDYLNFLQGIQASTPIHGNGNTLADDDDPDDEEYNVLGELENLSELERDRDELRKDKFTEIPLREVEGLLLDLIGDKVEAIRPELMPLKDTSPKKKRSQKHRSADRADSKQSKNEVLPVDEPPPDGSYSCSLINGEPITFKVEEMEQLRIQMEQHVQLLTQSVVMCYHDSRMTHMTNTYQLMINELDSRYYAGGSSSFFNIGNLAAAIESCHDIMGVSPVSEEHVRWDPTPFGWSPRPEAALVLGRSRAVIYPDLLPGVQPDLFEFNHQFFTAGEDLLLAHALVQFRHLRHSNSQDPFGRLYWVQKMLLPCKTTAQIRSHLRVARQHYDGEVANRNPLYQIIVQALRGVCHLRFPFQRPLVRFDTLQMWPEEERPIWYNKFLKHFVTIGPTVVIPAVLINDGTVVCPPPATFCEVAVQEEKSSNHRKSSASISGSCVSYEVDVSFCRESCHIETGATALPISYLKESARAGFYFPYEFQVAESKQRLSVASDVFMSSGCDQLERVNVKDEGDMSYRAIADLKSPAKSRSPEGSSLKTNDLSLNDPNDLVSGDTASPDGVPLLQATKPRVVATESDTEFSVYEPGKEFDVLPLSQQEELQVPKSEFSVDMELEEGEIISPDKSRGCPTSTDRAHAESSSSRCGNSHHHDARNKRARSRGRSKSPSRKRKRKGSARRTSSASGVRLARERESRRTRTGSTKRYNRRNETNTSVSRTNARRQSSSSDRRRTLRKTSHKSENSVVATAAGKSSKHAADDVETKQSCKSSRRGAGRKSGGKRVLVGEDDSDRRRGHLKDAVSKVPSTLSEELSNNSKECTTTAPDSKSDKIHDTFVEHVDVMEELRVEVDSYERSATIAMDKDEGLLIDVARTVEAGASPVESLSGAWKDSDFDYEDYGIRTPRQQDTPAVEFNSPFIPKTPTFNTPSDYSPLGTAYQLSRSSPGSDLGVPVTPRDDARTRSPTLLRAPSAVSRALFAKVEIKRIPTDAIRKTDLTGMASQAECWKEAWDCTRTGPGPFDYDYVNMRASSAFGVESIVNDYSEDALGSEMYTAETTDEMDAAGKTRMKRRTRTEKERMGLECMQSPHHRFRQMNNLARKIALDVKHRTFMHQDIWRTVERIVLGSENLEAQFDRLTTVLLPDHADVLVLLSLLADEAVLPPELLTSSLRRAYHGAIQMLLAIEAYCHGTRSRSSNTRSLLKTIGSMGQTLSESEFCDRLADLLGNERPLWNYIRQWLPLPYDEKVAPADFEFIDLCKRSDSELLEDKGAECIDDLSAVLGTPPPRKGGPLQVTGGQLNSLQNGVYVPIMISKEKSADEVPAAAQTENHEPSWTRETDMMILKTYNDVEGGVEDVVRELRKKIPYSPSDIEKRLNFLISLF</sequence>
<keyword evidence="5" id="KW-1185">Reference proteome</keyword>
<feature type="compositionally biased region" description="Low complexity" evidence="4">
    <location>
        <begin position="927"/>
        <end position="936"/>
    </location>
</feature>
<evidence type="ECO:0000256" key="3">
    <source>
        <dbReference type="ARBA" id="ARBA00023242"/>
    </source>
</evidence>
<evidence type="ECO:0000313" key="5">
    <source>
        <dbReference type="Proteomes" id="UP000025227"/>
    </source>
</evidence>
<evidence type="ECO:0000313" key="6">
    <source>
        <dbReference type="WBParaSite" id="HCON_00118080-00001"/>
    </source>
</evidence>
<keyword evidence="3" id="KW-0539">Nucleus</keyword>
<feature type="compositionally biased region" description="Low complexity" evidence="4">
    <location>
        <begin position="29"/>
        <end position="38"/>
    </location>
</feature>
<feature type="region of interest" description="Disordered" evidence="4">
    <location>
        <begin position="110"/>
        <end position="163"/>
    </location>
</feature>
<feature type="region of interest" description="Disordered" evidence="4">
    <location>
        <begin position="1189"/>
        <end position="1208"/>
    </location>
</feature>
<evidence type="ECO:0000256" key="2">
    <source>
        <dbReference type="ARBA" id="ARBA00023163"/>
    </source>
</evidence>
<evidence type="ECO:0000256" key="1">
    <source>
        <dbReference type="ARBA" id="ARBA00023015"/>
    </source>
</evidence>
<reference evidence="6" key="1">
    <citation type="submission" date="2020-12" db="UniProtKB">
        <authorList>
            <consortium name="WormBaseParasite"/>
        </authorList>
    </citation>
    <scope>IDENTIFICATION</scope>
    <source>
        <strain evidence="6">MHco3</strain>
    </source>
</reference>
<dbReference type="PANTHER" id="PTHR16088">
    <property type="entry name" value="YY1 ASSOCIATED PROTEIN-RELATED"/>
    <property type="match status" value="1"/>
</dbReference>
<dbReference type="GO" id="GO:0006355">
    <property type="term" value="P:regulation of DNA-templated transcription"/>
    <property type="evidence" value="ECO:0007669"/>
    <property type="project" value="TreeGrafter"/>
</dbReference>
<feature type="region of interest" description="Disordered" evidence="4">
    <location>
        <begin position="1"/>
        <end position="48"/>
    </location>
</feature>
<proteinExistence type="predicted"/>
<evidence type="ECO:0000256" key="4">
    <source>
        <dbReference type="SAM" id="MobiDB-lite"/>
    </source>
</evidence>
<organism evidence="5 6">
    <name type="scientific">Haemonchus contortus</name>
    <name type="common">Barber pole worm</name>
    <dbReference type="NCBI Taxonomy" id="6289"/>
    <lineage>
        <taxon>Eukaryota</taxon>
        <taxon>Metazoa</taxon>
        <taxon>Ecdysozoa</taxon>
        <taxon>Nematoda</taxon>
        <taxon>Chromadorea</taxon>
        <taxon>Rhabditida</taxon>
        <taxon>Rhabditina</taxon>
        <taxon>Rhabditomorpha</taxon>
        <taxon>Strongyloidea</taxon>
        <taxon>Trichostrongylidae</taxon>
        <taxon>Haemonchus</taxon>
    </lineage>
</organism>
<name>A0A7I4YMY9_HAECO</name>
<dbReference type="Proteomes" id="UP000025227">
    <property type="component" value="Unplaced"/>
</dbReference>
<feature type="compositionally biased region" description="Polar residues" evidence="4">
    <location>
        <begin position="783"/>
        <end position="797"/>
    </location>
</feature>
<feature type="compositionally biased region" description="Polar residues" evidence="4">
    <location>
        <begin position="9"/>
        <end position="18"/>
    </location>
</feature>
<dbReference type="PANTHER" id="PTHR16088:SF3">
    <property type="entry name" value="GON-4-LIKE PROTEIN"/>
    <property type="match status" value="1"/>
</dbReference>
<dbReference type="GO" id="GO:0005634">
    <property type="term" value="C:nucleus"/>
    <property type="evidence" value="ECO:0007669"/>
    <property type="project" value="TreeGrafter"/>
</dbReference>
<feature type="compositionally biased region" description="Polar residues" evidence="4">
    <location>
        <begin position="878"/>
        <end position="895"/>
    </location>
</feature>
<feature type="compositionally biased region" description="Basic and acidic residues" evidence="4">
    <location>
        <begin position="355"/>
        <end position="366"/>
    </location>
</feature>
<keyword evidence="2" id="KW-0804">Transcription</keyword>
<feature type="compositionally biased region" description="Polar residues" evidence="4">
    <location>
        <begin position="1052"/>
        <end position="1073"/>
    </location>
</feature>
<dbReference type="InterPro" id="IPR052435">
    <property type="entry name" value="YY1-Transcr_Regul"/>
</dbReference>
<dbReference type="OMA" id="NERPLWN"/>
<dbReference type="GO" id="GO:0003712">
    <property type="term" value="F:transcription coregulator activity"/>
    <property type="evidence" value="ECO:0007669"/>
    <property type="project" value="TreeGrafter"/>
</dbReference>
<feature type="compositionally biased region" description="Basic residues" evidence="4">
    <location>
        <begin position="896"/>
        <end position="926"/>
    </location>
</feature>
<feature type="compositionally biased region" description="Basic residues" evidence="4">
    <location>
        <begin position="1017"/>
        <end position="1028"/>
    </location>
</feature>
<dbReference type="WBParaSite" id="HCON_00118080-00001">
    <property type="protein sequence ID" value="HCON_00118080-00001"/>
    <property type="gene ID" value="HCON_00118080"/>
</dbReference>
<feature type="region of interest" description="Disordered" evidence="4">
    <location>
        <begin position="867"/>
        <end position="1075"/>
    </location>
</feature>
<feature type="region of interest" description="Disordered" evidence="4">
    <location>
        <begin position="338"/>
        <end position="382"/>
    </location>
</feature>
<keyword evidence="1" id="KW-0805">Transcription regulation</keyword>
<feature type="compositionally biased region" description="Basic and acidic residues" evidence="4">
    <location>
        <begin position="1004"/>
        <end position="1013"/>
    </location>
</feature>